<keyword evidence="12" id="KW-1185">Reference proteome</keyword>
<reference evidence="12" key="1">
    <citation type="journal article" date="2019" name="Int. J. Syst. Evol. Microbiol.">
        <title>The Global Catalogue of Microorganisms (GCM) 10K type strain sequencing project: providing services to taxonomists for standard genome sequencing and annotation.</title>
        <authorList>
            <consortium name="The Broad Institute Genomics Platform"/>
            <consortium name="The Broad Institute Genome Sequencing Center for Infectious Disease"/>
            <person name="Wu L."/>
            <person name="Ma J."/>
        </authorList>
    </citation>
    <scope>NUCLEOTIDE SEQUENCE [LARGE SCALE GENOMIC DNA]</scope>
    <source>
        <strain evidence="12">KCTC 42441</strain>
    </source>
</reference>
<dbReference type="InterPro" id="IPR003754">
    <property type="entry name" value="4pyrrol_synth_uPrphyn_synth"/>
</dbReference>
<comment type="pathway">
    <text evidence="1 9">Porphyrin-containing compound metabolism; protoporphyrin-IX biosynthesis; coproporphyrinogen-III from 5-aminolevulinate: step 3/4.</text>
</comment>
<evidence type="ECO:0000256" key="9">
    <source>
        <dbReference type="RuleBase" id="RU366031"/>
    </source>
</evidence>
<dbReference type="EC" id="4.2.1.75" evidence="3 9"/>
<dbReference type="Proteomes" id="UP001595705">
    <property type="component" value="Unassembled WGS sequence"/>
</dbReference>
<comment type="similarity">
    <text evidence="2 9">Belongs to the uroporphyrinogen-III synthase family.</text>
</comment>
<evidence type="ECO:0000256" key="4">
    <source>
        <dbReference type="ARBA" id="ARBA00023239"/>
    </source>
</evidence>
<evidence type="ECO:0000256" key="3">
    <source>
        <dbReference type="ARBA" id="ARBA00013109"/>
    </source>
</evidence>
<dbReference type="Pfam" id="PF02602">
    <property type="entry name" value="HEM4"/>
    <property type="match status" value="1"/>
</dbReference>
<dbReference type="Gene3D" id="3.40.50.10090">
    <property type="match status" value="2"/>
</dbReference>
<evidence type="ECO:0000313" key="12">
    <source>
        <dbReference type="Proteomes" id="UP001595705"/>
    </source>
</evidence>
<dbReference type="SUPFAM" id="SSF69618">
    <property type="entry name" value="HemD-like"/>
    <property type="match status" value="1"/>
</dbReference>
<evidence type="ECO:0000259" key="10">
    <source>
        <dbReference type="Pfam" id="PF02602"/>
    </source>
</evidence>
<evidence type="ECO:0000256" key="1">
    <source>
        <dbReference type="ARBA" id="ARBA00004772"/>
    </source>
</evidence>
<sequence>MPDRPPSSPALAGCYVISLRPVGGHAAIRRAAATLEGRVLAVSPWKLMPRDDRATRGDLRAALAAGRVLATSPAAVRAAGALQPLRRRRGQQWFAVGAGTAAALRRAGVDEVAAPARMDSEGLLALPGLRDVRGGDIGMLTAPGGRGRIAPALRRRGARVIRADVYERVPIAPSLRAVAALLQLDAPAWLLLSSGEALEHLLTALPGDAVAALRRARVVAASERLARLARDQGFTRIITATSAIPRDLLDAAARATPASRKRR</sequence>
<dbReference type="EMBL" id="JBHRYA010000007">
    <property type="protein sequence ID" value="MFC3716332.1"/>
    <property type="molecule type" value="Genomic_DNA"/>
</dbReference>
<keyword evidence="4 9" id="KW-0456">Lyase</keyword>
<evidence type="ECO:0000256" key="7">
    <source>
        <dbReference type="ARBA" id="ARBA00040167"/>
    </source>
</evidence>
<dbReference type="InterPro" id="IPR036108">
    <property type="entry name" value="4pyrrol_syn_uPrphyn_synt_sf"/>
</dbReference>
<evidence type="ECO:0000313" key="11">
    <source>
        <dbReference type="EMBL" id="MFC3716332.1"/>
    </source>
</evidence>
<keyword evidence="5 9" id="KW-0627">Porphyrin biosynthesis</keyword>
<protein>
    <recommendedName>
        <fullName evidence="7 9">Uroporphyrinogen-III synthase</fullName>
        <ecNumber evidence="3 9">4.2.1.75</ecNumber>
    </recommendedName>
</protein>
<feature type="domain" description="Tetrapyrrole biosynthesis uroporphyrinogen III synthase" evidence="10">
    <location>
        <begin position="31"/>
        <end position="245"/>
    </location>
</feature>
<dbReference type="GO" id="GO:0004852">
    <property type="term" value="F:uroporphyrinogen-III synthase activity"/>
    <property type="evidence" value="ECO:0007669"/>
    <property type="project" value="UniProtKB-EC"/>
</dbReference>
<evidence type="ECO:0000256" key="8">
    <source>
        <dbReference type="ARBA" id="ARBA00048617"/>
    </source>
</evidence>
<name>A0ABV7XMT1_9GAMM</name>
<evidence type="ECO:0000256" key="5">
    <source>
        <dbReference type="ARBA" id="ARBA00023244"/>
    </source>
</evidence>
<comment type="catalytic activity">
    <reaction evidence="8 9">
        <text>hydroxymethylbilane = uroporphyrinogen III + H2O</text>
        <dbReference type="Rhea" id="RHEA:18965"/>
        <dbReference type="ChEBI" id="CHEBI:15377"/>
        <dbReference type="ChEBI" id="CHEBI:57308"/>
        <dbReference type="ChEBI" id="CHEBI:57845"/>
        <dbReference type="EC" id="4.2.1.75"/>
    </reaction>
</comment>
<dbReference type="InterPro" id="IPR039793">
    <property type="entry name" value="UROS/Hem4"/>
</dbReference>
<dbReference type="PANTHER" id="PTHR38042">
    <property type="entry name" value="UROPORPHYRINOGEN-III SYNTHASE, CHLOROPLASTIC"/>
    <property type="match status" value="1"/>
</dbReference>
<proteinExistence type="inferred from homology"/>
<evidence type="ECO:0000256" key="2">
    <source>
        <dbReference type="ARBA" id="ARBA00008133"/>
    </source>
</evidence>
<dbReference type="RefSeq" id="WP_386743428.1">
    <property type="nucleotide sequence ID" value="NZ_JBHRYA010000007.1"/>
</dbReference>
<comment type="function">
    <text evidence="6 9">Catalyzes cyclization of the linear tetrapyrrole, hydroxymethylbilane, to the macrocyclic uroporphyrinogen III.</text>
</comment>
<dbReference type="CDD" id="cd06578">
    <property type="entry name" value="HemD"/>
    <property type="match status" value="1"/>
</dbReference>
<dbReference type="PANTHER" id="PTHR38042:SF1">
    <property type="entry name" value="UROPORPHYRINOGEN-III SYNTHASE, CHLOROPLASTIC"/>
    <property type="match status" value="1"/>
</dbReference>
<evidence type="ECO:0000256" key="6">
    <source>
        <dbReference type="ARBA" id="ARBA00037589"/>
    </source>
</evidence>
<gene>
    <name evidence="11" type="ORF">ACFONC_09215</name>
</gene>
<accession>A0ABV7XMT1</accession>
<comment type="caution">
    <text evidence="11">The sequence shown here is derived from an EMBL/GenBank/DDBJ whole genome shotgun (WGS) entry which is preliminary data.</text>
</comment>
<organism evidence="11 12">
    <name type="scientific">Luteimonas soli</name>
    <dbReference type="NCBI Taxonomy" id="1648966"/>
    <lineage>
        <taxon>Bacteria</taxon>
        <taxon>Pseudomonadati</taxon>
        <taxon>Pseudomonadota</taxon>
        <taxon>Gammaproteobacteria</taxon>
        <taxon>Lysobacterales</taxon>
        <taxon>Lysobacteraceae</taxon>
        <taxon>Luteimonas</taxon>
    </lineage>
</organism>